<evidence type="ECO:0000256" key="7">
    <source>
        <dbReference type="HAMAP-Rule" id="MF_01201"/>
    </source>
</evidence>
<evidence type="ECO:0000256" key="1">
    <source>
        <dbReference type="ARBA" id="ARBA00000316"/>
    </source>
</evidence>
<organism evidence="12 13">
    <name type="scientific">Mycobacterium intracellulare (strain ATCC 13950 / DSM 43223 / JCM 6384 / NCTC 13025 / 3600)</name>
    <dbReference type="NCBI Taxonomy" id="487521"/>
    <lineage>
        <taxon>Bacteria</taxon>
        <taxon>Bacillati</taxon>
        <taxon>Actinomycetota</taxon>
        <taxon>Actinomycetes</taxon>
        <taxon>Mycobacteriales</taxon>
        <taxon>Mycobacteriaceae</taxon>
        <taxon>Mycobacterium</taxon>
        <taxon>Mycobacterium avium complex (MAC)</taxon>
    </lineage>
</organism>
<keyword evidence="5 7" id="KW-0413">Isomerase</keyword>
<feature type="binding site" evidence="7 9">
    <location>
        <position position="353"/>
    </location>
    <ligand>
        <name>substrate</name>
    </ligand>
</feature>
<evidence type="ECO:0000256" key="8">
    <source>
        <dbReference type="PIRSR" id="PIRSR600821-50"/>
    </source>
</evidence>
<dbReference type="GO" id="GO:0005829">
    <property type="term" value="C:cytosol"/>
    <property type="evidence" value="ECO:0007669"/>
    <property type="project" value="TreeGrafter"/>
</dbReference>
<feature type="modified residue" description="N6-(pyridoxal phosphate)lysine" evidence="7 8">
    <location>
        <position position="76"/>
    </location>
</feature>
<feature type="active site" description="Proton acceptor; specific for D-alanine" evidence="7">
    <location>
        <position position="76"/>
    </location>
</feature>
<evidence type="ECO:0000256" key="2">
    <source>
        <dbReference type="ARBA" id="ARBA00001933"/>
    </source>
</evidence>
<dbReference type="InterPro" id="IPR011079">
    <property type="entry name" value="Ala_racemase_C"/>
</dbReference>
<reference evidence="12 13" key="1">
    <citation type="journal article" date="2012" name="J. Bacteriol.">
        <title>Complete genome sequence of Mycobacterium intracellulare strain ATCC 13950T.</title>
        <authorList>
            <person name="Kim B.J."/>
            <person name="Choi B.S."/>
            <person name="Lim J.S."/>
            <person name="Choi I.Y."/>
            <person name="Lee J.H."/>
            <person name="Chun J."/>
            <person name="Kook Y.H."/>
            <person name="Kim B.J."/>
        </authorList>
    </citation>
    <scope>NUCLEOTIDE SEQUENCE [LARGE SCALE GENOMIC DNA]</scope>
    <source>
        <strain evidence="13">ATCC 13950 / DSM 43223 / JCM 6384 / NCTC 13025 / 3600</strain>
    </source>
</reference>
<dbReference type="EC" id="5.1.1.1" evidence="3 7"/>
<comment type="pathway">
    <text evidence="7">Amino-acid biosynthesis; D-alanine biosynthesis; D-alanine from L-alanine: step 1/1.</text>
</comment>
<dbReference type="eggNOG" id="COG0787">
    <property type="taxonomic scope" value="Bacteria"/>
</dbReference>
<dbReference type="Pfam" id="PF01168">
    <property type="entry name" value="Ala_racemase_N"/>
    <property type="match status" value="1"/>
</dbReference>
<dbReference type="NCBIfam" id="TIGR00492">
    <property type="entry name" value="alr"/>
    <property type="match status" value="1"/>
</dbReference>
<proteinExistence type="inferred from homology"/>
<comment type="cofactor">
    <cofactor evidence="2 7 8">
        <name>pyridoxal 5'-phosphate</name>
        <dbReference type="ChEBI" id="CHEBI:597326"/>
    </cofactor>
</comment>
<dbReference type="GO" id="GO:0008784">
    <property type="term" value="F:alanine racemase activity"/>
    <property type="evidence" value="ECO:0007669"/>
    <property type="project" value="UniProtKB-UniRule"/>
</dbReference>
<dbReference type="UniPathway" id="UPA00042">
    <property type="reaction ID" value="UER00497"/>
</dbReference>
<keyword evidence="4 7" id="KW-0663">Pyridoxal phosphate</keyword>
<dbReference type="Gene3D" id="3.20.20.10">
    <property type="entry name" value="Alanine racemase"/>
    <property type="match status" value="1"/>
</dbReference>
<comment type="similarity">
    <text evidence="7">Belongs to the alanine racemase family.</text>
</comment>
<gene>
    <name evidence="12" type="ordered locus">OCU_42370</name>
</gene>
<dbReference type="PANTHER" id="PTHR30511">
    <property type="entry name" value="ALANINE RACEMASE"/>
    <property type="match status" value="1"/>
</dbReference>
<dbReference type="KEGG" id="mia:OCU_42370"/>
<dbReference type="InterPro" id="IPR020622">
    <property type="entry name" value="Ala_racemase_pyridoxalP-BS"/>
</dbReference>
<evidence type="ECO:0000256" key="4">
    <source>
        <dbReference type="ARBA" id="ARBA00022898"/>
    </source>
</evidence>
<evidence type="ECO:0000256" key="10">
    <source>
        <dbReference type="SAM" id="MobiDB-lite"/>
    </source>
</evidence>
<dbReference type="CDD" id="cd00430">
    <property type="entry name" value="PLPDE_III_AR"/>
    <property type="match status" value="1"/>
</dbReference>
<protein>
    <recommendedName>
        <fullName evidence="6 7">Alanine racemase</fullName>
        <ecNumber evidence="3 7">5.1.1.1</ecNumber>
    </recommendedName>
</protein>
<feature type="compositionally biased region" description="Basic residues" evidence="10">
    <location>
        <begin position="1"/>
        <end position="11"/>
    </location>
</feature>
<dbReference type="SUPFAM" id="SSF51419">
    <property type="entry name" value="PLP-binding barrel"/>
    <property type="match status" value="1"/>
</dbReference>
<comment type="function">
    <text evidence="7">Catalyzes the interconversion of L-alanine and D-alanine. May also act on other amino acids.</text>
</comment>
<dbReference type="PANTHER" id="PTHR30511:SF0">
    <property type="entry name" value="ALANINE RACEMASE, CATABOLIC-RELATED"/>
    <property type="match status" value="1"/>
</dbReference>
<dbReference type="AlphaFoldDB" id="H8IQQ0"/>
<dbReference type="InterPro" id="IPR001608">
    <property type="entry name" value="Ala_racemase_N"/>
</dbReference>
<feature type="region of interest" description="Disordered" evidence="10">
    <location>
        <begin position="1"/>
        <end position="31"/>
    </location>
</feature>
<dbReference type="InterPro" id="IPR029066">
    <property type="entry name" value="PLP-binding_barrel"/>
</dbReference>
<dbReference type="PATRIC" id="fig|487521.10.peg.4245"/>
<feature type="domain" description="Alanine racemase C-terminal" evidence="11">
    <location>
        <begin position="284"/>
        <end position="413"/>
    </location>
</feature>
<dbReference type="Gene3D" id="2.40.37.10">
    <property type="entry name" value="Lyase, Ornithine Decarboxylase, Chain A, domain 1"/>
    <property type="match status" value="1"/>
</dbReference>
<dbReference type="InterPro" id="IPR009006">
    <property type="entry name" value="Ala_racemase/Decarboxylase_C"/>
</dbReference>
<name>H8IQQ0_MYCIA</name>
<dbReference type="SMART" id="SM01005">
    <property type="entry name" value="Ala_racemase_C"/>
    <property type="match status" value="1"/>
</dbReference>
<dbReference type="FunFam" id="2.40.37.10:FF:000015">
    <property type="entry name" value="Alanine racemase"/>
    <property type="match status" value="1"/>
</dbReference>
<evidence type="ECO:0000256" key="9">
    <source>
        <dbReference type="PIRSR" id="PIRSR600821-52"/>
    </source>
</evidence>
<evidence type="ECO:0000259" key="11">
    <source>
        <dbReference type="SMART" id="SM01005"/>
    </source>
</evidence>
<dbReference type="GO" id="GO:0009252">
    <property type="term" value="P:peptidoglycan biosynthetic process"/>
    <property type="evidence" value="ECO:0007669"/>
    <property type="project" value="TreeGrafter"/>
</dbReference>
<comment type="catalytic activity">
    <reaction evidence="1 7">
        <text>L-alanine = D-alanine</text>
        <dbReference type="Rhea" id="RHEA:20249"/>
        <dbReference type="ChEBI" id="CHEBI:57416"/>
        <dbReference type="ChEBI" id="CHEBI:57972"/>
        <dbReference type="EC" id="5.1.1.1"/>
    </reaction>
</comment>
<dbReference type="Pfam" id="PF00842">
    <property type="entry name" value="Ala_racemase_C"/>
    <property type="match status" value="1"/>
</dbReference>
<evidence type="ECO:0000256" key="6">
    <source>
        <dbReference type="ARBA" id="ARBA00072221"/>
    </source>
</evidence>
<dbReference type="Proteomes" id="UP000008004">
    <property type="component" value="Chromosome"/>
</dbReference>
<dbReference type="FunFam" id="3.20.20.10:FF:000002">
    <property type="entry name" value="Alanine racemase"/>
    <property type="match status" value="1"/>
</dbReference>
<dbReference type="HAMAP" id="MF_01201">
    <property type="entry name" value="Ala_racemase"/>
    <property type="match status" value="1"/>
</dbReference>
<sequence>MELLRRSRRNLANKSTLGGVRRGSGTMAPMTGRAATPISLTPGLLAEALVDLGAIAHNVRLLCEQAGGAQVMAVVKADGYGHGAAQTARAALAAGAAELGVATVDEALALRADGVRAPVLAWLHPPGFDFGPALLADVQIAVSSERQLDELLDAVRRTGRTATVTVKVDTGLNRNGVPPEHYPSMLTALRRAVAENAIVLRGLMSHMVYADQPANPVNDLQAQRFTEMLAQARDQGVRYEAAHLSNSSATMSRPDLAFDMVRPGIAVYGLSPVPERGDMGLIPAMTVKCPVALVKSIRAGESVSYGHTWTARRDTTLALLPVGYADGVFRSLGNRLEVLINGRRRPGVGRICMDQFVVDLGPGPTDVAEGDEAILFGPGASGEPTAQDWADLLGTIHYEVVTSPRGRITRTYREARTIEP</sequence>
<dbReference type="HOGENOM" id="CLU_028393_0_0_11"/>
<evidence type="ECO:0000313" key="13">
    <source>
        <dbReference type="Proteomes" id="UP000008004"/>
    </source>
</evidence>
<feature type="active site" description="Proton acceptor; specific for L-alanine" evidence="7">
    <location>
        <position position="305"/>
    </location>
</feature>
<evidence type="ECO:0000313" key="12">
    <source>
        <dbReference type="EMBL" id="AFC45456.1"/>
    </source>
</evidence>
<accession>H8IQQ0</accession>
<dbReference type="GO" id="GO:0030170">
    <property type="term" value="F:pyridoxal phosphate binding"/>
    <property type="evidence" value="ECO:0007669"/>
    <property type="project" value="UniProtKB-UniRule"/>
</dbReference>
<evidence type="ECO:0000256" key="3">
    <source>
        <dbReference type="ARBA" id="ARBA00013089"/>
    </source>
</evidence>
<dbReference type="PROSITE" id="PS00395">
    <property type="entry name" value="ALANINE_RACEMASE"/>
    <property type="match status" value="1"/>
</dbReference>
<dbReference type="GO" id="GO:0030632">
    <property type="term" value="P:D-alanine biosynthetic process"/>
    <property type="evidence" value="ECO:0007669"/>
    <property type="project" value="UniProtKB-UniRule"/>
</dbReference>
<evidence type="ECO:0000256" key="5">
    <source>
        <dbReference type="ARBA" id="ARBA00023235"/>
    </source>
</evidence>
<dbReference type="SUPFAM" id="SSF50621">
    <property type="entry name" value="Alanine racemase C-terminal domain-like"/>
    <property type="match status" value="1"/>
</dbReference>
<dbReference type="InterPro" id="IPR000821">
    <property type="entry name" value="Ala_racemase"/>
</dbReference>
<dbReference type="PRINTS" id="PR00992">
    <property type="entry name" value="ALARACEMASE"/>
</dbReference>
<dbReference type="EMBL" id="CP003322">
    <property type="protein sequence ID" value="AFC45456.1"/>
    <property type="molecule type" value="Genomic_DNA"/>
</dbReference>
<feature type="binding site" evidence="7 9">
    <location>
        <position position="174"/>
    </location>
    <ligand>
        <name>substrate</name>
    </ligand>
</feature>